<sequence length="162" mass="17361">MRALMLLLQLDGLLRTPRRRHSFVPLPPSPTHPPMSQASSALRNAPRAHPALDSELAPLDALRRLSIAPASPPPALPPAPDAPRTPEYAWPPASHALEYDFSGLSPDGAAYTARVPENAFTGGFPLDARGYVLSSNPPNARNVFRTGDWICRTAGCAAHNFG</sequence>
<proteinExistence type="predicted"/>
<dbReference type="EMBL" id="MU276258">
    <property type="protein sequence ID" value="KAI0039831.1"/>
    <property type="molecule type" value="Genomic_DNA"/>
</dbReference>
<reference evidence="1" key="2">
    <citation type="journal article" date="2022" name="New Phytol.">
        <title>Evolutionary transition to the ectomycorrhizal habit in the genomes of a hyperdiverse lineage of mushroom-forming fungi.</title>
        <authorList>
            <person name="Looney B."/>
            <person name="Miyauchi S."/>
            <person name="Morin E."/>
            <person name="Drula E."/>
            <person name="Courty P.E."/>
            <person name="Kohler A."/>
            <person name="Kuo A."/>
            <person name="LaButti K."/>
            <person name="Pangilinan J."/>
            <person name="Lipzen A."/>
            <person name="Riley R."/>
            <person name="Andreopoulos W."/>
            <person name="He G."/>
            <person name="Johnson J."/>
            <person name="Nolan M."/>
            <person name="Tritt A."/>
            <person name="Barry K.W."/>
            <person name="Grigoriev I.V."/>
            <person name="Nagy L.G."/>
            <person name="Hibbett D."/>
            <person name="Henrissat B."/>
            <person name="Matheny P.B."/>
            <person name="Labbe J."/>
            <person name="Martin F.M."/>
        </authorList>
    </citation>
    <scope>NUCLEOTIDE SEQUENCE</scope>
    <source>
        <strain evidence="1">FP105234-sp</strain>
    </source>
</reference>
<evidence type="ECO:0000313" key="2">
    <source>
        <dbReference type="Proteomes" id="UP000814033"/>
    </source>
</evidence>
<evidence type="ECO:0000313" key="1">
    <source>
        <dbReference type="EMBL" id="KAI0039831.1"/>
    </source>
</evidence>
<organism evidence="1 2">
    <name type="scientific">Auriscalpium vulgare</name>
    <dbReference type="NCBI Taxonomy" id="40419"/>
    <lineage>
        <taxon>Eukaryota</taxon>
        <taxon>Fungi</taxon>
        <taxon>Dikarya</taxon>
        <taxon>Basidiomycota</taxon>
        <taxon>Agaricomycotina</taxon>
        <taxon>Agaricomycetes</taxon>
        <taxon>Russulales</taxon>
        <taxon>Auriscalpiaceae</taxon>
        <taxon>Auriscalpium</taxon>
    </lineage>
</organism>
<gene>
    <name evidence="1" type="ORF">FA95DRAFT_981748</name>
</gene>
<accession>A0ACB8R867</accession>
<keyword evidence="2" id="KW-1185">Reference proteome</keyword>
<protein>
    <submittedName>
        <fullName evidence="1">Uncharacterized protein</fullName>
    </submittedName>
</protein>
<reference evidence="1" key="1">
    <citation type="submission" date="2021-02" db="EMBL/GenBank/DDBJ databases">
        <authorList>
            <consortium name="DOE Joint Genome Institute"/>
            <person name="Ahrendt S."/>
            <person name="Looney B.P."/>
            <person name="Miyauchi S."/>
            <person name="Morin E."/>
            <person name="Drula E."/>
            <person name="Courty P.E."/>
            <person name="Chicoki N."/>
            <person name="Fauchery L."/>
            <person name="Kohler A."/>
            <person name="Kuo A."/>
            <person name="Labutti K."/>
            <person name="Pangilinan J."/>
            <person name="Lipzen A."/>
            <person name="Riley R."/>
            <person name="Andreopoulos W."/>
            <person name="He G."/>
            <person name="Johnson J."/>
            <person name="Barry K.W."/>
            <person name="Grigoriev I.V."/>
            <person name="Nagy L."/>
            <person name="Hibbett D."/>
            <person name="Henrissat B."/>
            <person name="Matheny P.B."/>
            <person name="Labbe J."/>
            <person name="Martin F."/>
        </authorList>
    </citation>
    <scope>NUCLEOTIDE SEQUENCE</scope>
    <source>
        <strain evidence="1">FP105234-sp</strain>
    </source>
</reference>
<comment type="caution">
    <text evidence="1">The sequence shown here is derived from an EMBL/GenBank/DDBJ whole genome shotgun (WGS) entry which is preliminary data.</text>
</comment>
<name>A0ACB8R867_9AGAM</name>
<dbReference type="Proteomes" id="UP000814033">
    <property type="component" value="Unassembled WGS sequence"/>
</dbReference>